<dbReference type="EMBL" id="MNCJ02000329">
    <property type="protein sequence ID" value="KAF5770100.1"/>
    <property type="molecule type" value="Genomic_DNA"/>
</dbReference>
<proteinExistence type="predicted"/>
<evidence type="ECO:0000313" key="2">
    <source>
        <dbReference type="Proteomes" id="UP000215914"/>
    </source>
</evidence>
<dbReference type="Gramene" id="mRNA:HanXRQr2_Chr14g0655701">
    <property type="protein sequence ID" value="CDS:HanXRQr2_Chr14g0655701.1"/>
    <property type="gene ID" value="HanXRQr2_Chr14g0655701"/>
</dbReference>
<reference evidence="1" key="2">
    <citation type="submission" date="2020-06" db="EMBL/GenBank/DDBJ databases">
        <title>Helianthus annuus Genome sequencing and assembly Release 2.</title>
        <authorList>
            <person name="Gouzy J."/>
            <person name="Langlade N."/>
            <person name="Munos S."/>
        </authorList>
    </citation>
    <scope>NUCLEOTIDE SEQUENCE</scope>
    <source>
        <tissue evidence="1">Leaves</tissue>
    </source>
</reference>
<comment type="caution">
    <text evidence="1">The sequence shown here is derived from an EMBL/GenBank/DDBJ whole genome shotgun (WGS) entry which is preliminary data.</text>
</comment>
<evidence type="ECO:0000313" key="1">
    <source>
        <dbReference type="EMBL" id="KAF5770100.1"/>
    </source>
</evidence>
<dbReference type="AlphaFoldDB" id="A0A9K3EA86"/>
<reference evidence="1" key="1">
    <citation type="journal article" date="2017" name="Nature">
        <title>The sunflower genome provides insights into oil metabolism, flowering and Asterid evolution.</title>
        <authorList>
            <person name="Badouin H."/>
            <person name="Gouzy J."/>
            <person name="Grassa C.J."/>
            <person name="Murat F."/>
            <person name="Staton S.E."/>
            <person name="Cottret L."/>
            <person name="Lelandais-Briere C."/>
            <person name="Owens G.L."/>
            <person name="Carrere S."/>
            <person name="Mayjonade B."/>
            <person name="Legrand L."/>
            <person name="Gill N."/>
            <person name="Kane N.C."/>
            <person name="Bowers J.E."/>
            <person name="Hubner S."/>
            <person name="Bellec A."/>
            <person name="Berard A."/>
            <person name="Berges H."/>
            <person name="Blanchet N."/>
            <person name="Boniface M.C."/>
            <person name="Brunel D."/>
            <person name="Catrice O."/>
            <person name="Chaidir N."/>
            <person name="Claudel C."/>
            <person name="Donnadieu C."/>
            <person name="Faraut T."/>
            <person name="Fievet G."/>
            <person name="Helmstetter N."/>
            <person name="King M."/>
            <person name="Knapp S.J."/>
            <person name="Lai Z."/>
            <person name="Le Paslier M.C."/>
            <person name="Lippi Y."/>
            <person name="Lorenzon L."/>
            <person name="Mandel J.R."/>
            <person name="Marage G."/>
            <person name="Marchand G."/>
            <person name="Marquand E."/>
            <person name="Bret-Mestries E."/>
            <person name="Morien E."/>
            <person name="Nambeesan S."/>
            <person name="Nguyen T."/>
            <person name="Pegot-Espagnet P."/>
            <person name="Pouilly N."/>
            <person name="Raftis F."/>
            <person name="Sallet E."/>
            <person name="Schiex T."/>
            <person name="Thomas J."/>
            <person name="Vandecasteele C."/>
            <person name="Vares D."/>
            <person name="Vear F."/>
            <person name="Vautrin S."/>
            <person name="Crespi M."/>
            <person name="Mangin B."/>
            <person name="Burke J.M."/>
            <person name="Salse J."/>
            <person name="Munos S."/>
            <person name="Vincourt P."/>
            <person name="Rieseberg L.H."/>
            <person name="Langlade N.B."/>
        </authorList>
    </citation>
    <scope>NUCLEOTIDE SEQUENCE</scope>
    <source>
        <tissue evidence="1">Leaves</tissue>
    </source>
</reference>
<dbReference type="Proteomes" id="UP000215914">
    <property type="component" value="Unassembled WGS sequence"/>
</dbReference>
<sequence>MVSFVAIEETLPPEWCEIIDLFVDFWKCVTILGAGFVKVFVIDAHAPAPGRFFYHDWVGQPSLVFDFPQDACGEQFFDLLLHRLIFS</sequence>
<keyword evidence="2" id="KW-1185">Reference proteome</keyword>
<gene>
    <name evidence="1" type="ORF">HanXRQr2_Chr14g0655701</name>
</gene>
<organism evidence="1 2">
    <name type="scientific">Helianthus annuus</name>
    <name type="common">Common sunflower</name>
    <dbReference type="NCBI Taxonomy" id="4232"/>
    <lineage>
        <taxon>Eukaryota</taxon>
        <taxon>Viridiplantae</taxon>
        <taxon>Streptophyta</taxon>
        <taxon>Embryophyta</taxon>
        <taxon>Tracheophyta</taxon>
        <taxon>Spermatophyta</taxon>
        <taxon>Magnoliopsida</taxon>
        <taxon>eudicotyledons</taxon>
        <taxon>Gunneridae</taxon>
        <taxon>Pentapetalae</taxon>
        <taxon>asterids</taxon>
        <taxon>campanulids</taxon>
        <taxon>Asterales</taxon>
        <taxon>Asteraceae</taxon>
        <taxon>Asteroideae</taxon>
        <taxon>Heliantheae alliance</taxon>
        <taxon>Heliantheae</taxon>
        <taxon>Helianthus</taxon>
    </lineage>
</organism>
<accession>A0A9K3EA86</accession>
<protein>
    <submittedName>
        <fullName evidence="1">Uncharacterized protein</fullName>
    </submittedName>
</protein>
<name>A0A9K3EA86_HELAN</name>